<dbReference type="InterPro" id="IPR036390">
    <property type="entry name" value="WH_DNA-bd_sf"/>
</dbReference>
<dbReference type="EMBL" id="QFFI01000001">
    <property type="protein sequence ID" value="PWG65798.1"/>
    <property type="molecule type" value="Genomic_DNA"/>
</dbReference>
<keyword evidence="3" id="KW-0804">Transcription</keyword>
<dbReference type="PRINTS" id="PR00035">
    <property type="entry name" value="HTHGNTR"/>
</dbReference>
<dbReference type="SMART" id="SM00895">
    <property type="entry name" value="FCD"/>
    <property type="match status" value="1"/>
</dbReference>
<dbReference type="Gene3D" id="1.20.120.530">
    <property type="entry name" value="GntR ligand-binding domain-like"/>
    <property type="match status" value="1"/>
</dbReference>
<proteinExistence type="predicted"/>
<dbReference type="PROSITE" id="PS50949">
    <property type="entry name" value="HTH_GNTR"/>
    <property type="match status" value="1"/>
</dbReference>
<evidence type="ECO:0000256" key="1">
    <source>
        <dbReference type="ARBA" id="ARBA00023015"/>
    </source>
</evidence>
<dbReference type="SUPFAM" id="SSF46785">
    <property type="entry name" value="Winged helix' DNA-binding domain"/>
    <property type="match status" value="1"/>
</dbReference>
<evidence type="ECO:0000256" key="3">
    <source>
        <dbReference type="ARBA" id="ARBA00023163"/>
    </source>
</evidence>
<dbReference type="InterPro" id="IPR000524">
    <property type="entry name" value="Tscrpt_reg_HTH_GntR"/>
</dbReference>
<reference evidence="5 6" key="1">
    <citation type="submission" date="2018-05" db="EMBL/GenBank/DDBJ databases">
        <title>Spiribacter halobius sp. nov., a moderately halophilic bacterium isolated from marine solar saltern.</title>
        <authorList>
            <person name="Zheng W.-S."/>
            <person name="Lu D.-C."/>
            <person name="Du Z.-J."/>
        </authorList>
    </citation>
    <scope>NUCLEOTIDE SEQUENCE [LARGE SCALE GENOMIC DNA]</scope>
    <source>
        <strain evidence="5 6">E85</strain>
    </source>
</reference>
<dbReference type="SMART" id="SM00345">
    <property type="entry name" value="HTH_GNTR"/>
    <property type="match status" value="1"/>
</dbReference>
<evidence type="ECO:0000256" key="2">
    <source>
        <dbReference type="ARBA" id="ARBA00023125"/>
    </source>
</evidence>
<sequence length="256" mass="28612">MGPANWRSVIVSEPDDDLFGRLKAVVLTAQTSSDGRIRLPAERRLAEQLGVQRSTVRERLATLENLGFIERTPGSGTYVQMPKPGFVQLYFDLAVRLGYVSVDQMEEAREMLEREIARQAAIRATDDDVAALAELRDRILHAETIADGLRADHEFHMRLAYTTRNPVIILMIQGLSTVLREVVHQRRVRVRQVPRGAERTNATHIPIVEAIAARDPIQAVAAMDKHFRVWDEESARVLSARPAKAGSNDEGTASDD</sequence>
<dbReference type="InterPro" id="IPR011711">
    <property type="entry name" value="GntR_C"/>
</dbReference>
<accession>A0A2U2N9M2</accession>
<dbReference type="InterPro" id="IPR008920">
    <property type="entry name" value="TF_FadR/GntR_C"/>
</dbReference>
<dbReference type="PANTHER" id="PTHR43537">
    <property type="entry name" value="TRANSCRIPTIONAL REGULATOR, GNTR FAMILY"/>
    <property type="match status" value="1"/>
</dbReference>
<protein>
    <submittedName>
        <fullName evidence="5">FadR family transcriptional regulator</fullName>
    </submittedName>
</protein>
<dbReference type="InterPro" id="IPR036388">
    <property type="entry name" value="WH-like_DNA-bd_sf"/>
</dbReference>
<evidence type="ECO:0000313" key="5">
    <source>
        <dbReference type="EMBL" id="PWG65798.1"/>
    </source>
</evidence>
<dbReference type="Pfam" id="PF00392">
    <property type="entry name" value="GntR"/>
    <property type="match status" value="1"/>
</dbReference>
<keyword evidence="2" id="KW-0238">DNA-binding</keyword>
<dbReference type="PANTHER" id="PTHR43537:SF5">
    <property type="entry name" value="UXU OPERON TRANSCRIPTIONAL REGULATOR"/>
    <property type="match status" value="1"/>
</dbReference>
<keyword evidence="6" id="KW-1185">Reference proteome</keyword>
<dbReference type="AlphaFoldDB" id="A0A2U2N9M2"/>
<dbReference type="GO" id="GO:0003700">
    <property type="term" value="F:DNA-binding transcription factor activity"/>
    <property type="evidence" value="ECO:0007669"/>
    <property type="project" value="InterPro"/>
</dbReference>
<dbReference type="SUPFAM" id="SSF48008">
    <property type="entry name" value="GntR ligand-binding domain-like"/>
    <property type="match status" value="1"/>
</dbReference>
<organism evidence="5 6">
    <name type="scientific">Sediminicurvatus halobius</name>
    <dbReference type="NCBI Taxonomy" id="2182432"/>
    <lineage>
        <taxon>Bacteria</taxon>
        <taxon>Pseudomonadati</taxon>
        <taxon>Pseudomonadota</taxon>
        <taxon>Gammaproteobacteria</taxon>
        <taxon>Chromatiales</taxon>
        <taxon>Ectothiorhodospiraceae</taxon>
        <taxon>Sediminicurvatus</taxon>
    </lineage>
</organism>
<dbReference type="Pfam" id="PF07729">
    <property type="entry name" value="FCD"/>
    <property type="match status" value="1"/>
</dbReference>
<feature type="domain" description="HTH gntR-type" evidence="4">
    <location>
        <begin position="12"/>
        <end position="82"/>
    </location>
</feature>
<comment type="caution">
    <text evidence="5">The sequence shown here is derived from an EMBL/GenBank/DDBJ whole genome shotgun (WGS) entry which is preliminary data.</text>
</comment>
<dbReference type="Gene3D" id="1.10.10.10">
    <property type="entry name" value="Winged helix-like DNA-binding domain superfamily/Winged helix DNA-binding domain"/>
    <property type="match status" value="1"/>
</dbReference>
<evidence type="ECO:0000259" key="4">
    <source>
        <dbReference type="PROSITE" id="PS50949"/>
    </source>
</evidence>
<keyword evidence="1" id="KW-0805">Transcription regulation</keyword>
<name>A0A2U2N9M2_9GAMM</name>
<evidence type="ECO:0000313" key="6">
    <source>
        <dbReference type="Proteomes" id="UP000245474"/>
    </source>
</evidence>
<gene>
    <name evidence="5" type="ORF">DEM34_00600</name>
</gene>
<dbReference type="Proteomes" id="UP000245474">
    <property type="component" value="Unassembled WGS sequence"/>
</dbReference>
<dbReference type="GO" id="GO:0003677">
    <property type="term" value="F:DNA binding"/>
    <property type="evidence" value="ECO:0007669"/>
    <property type="project" value="UniProtKB-KW"/>
</dbReference>
<dbReference type="CDD" id="cd07377">
    <property type="entry name" value="WHTH_GntR"/>
    <property type="match status" value="1"/>
</dbReference>